<protein>
    <submittedName>
        <fullName evidence="1">Ferredoxin</fullName>
    </submittedName>
</protein>
<evidence type="ECO:0000313" key="2">
    <source>
        <dbReference type="Proteomes" id="UP000317893"/>
    </source>
</evidence>
<dbReference type="SUPFAM" id="SSF54862">
    <property type="entry name" value="4Fe-4S ferredoxins"/>
    <property type="match status" value="1"/>
</dbReference>
<dbReference type="Proteomes" id="UP000317893">
    <property type="component" value="Unassembled WGS sequence"/>
</dbReference>
<evidence type="ECO:0000313" key="1">
    <source>
        <dbReference type="EMBL" id="TQJ07136.1"/>
    </source>
</evidence>
<proteinExistence type="predicted"/>
<organism evidence="1 2">
    <name type="scientific">Lapillicoccus jejuensis</name>
    <dbReference type="NCBI Taxonomy" id="402171"/>
    <lineage>
        <taxon>Bacteria</taxon>
        <taxon>Bacillati</taxon>
        <taxon>Actinomycetota</taxon>
        <taxon>Actinomycetes</taxon>
        <taxon>Micrococcales</taxon>
        <taxon>Intrasporangiaceae</taxon>
        <taxon>Lapillicoccus</taxon>
    </lineage>
</organism>
<dbReference type="AlphaFoldDB" id="A0A542DVP9"/>
<sequence length="70" mass="7144">MSPRPAAPAVVVDRVACTGHGVCAGILEGAVTLDEWGYPIVHAGVEPDPSHVATAVTLCPARALLARRSS</sequence>
<dbReference type="OrthoDB" id="4741951at2"/>
<reference evidence="1 2" key="1">
    <citation type="submission" date="2019-06" db="EMBL/GenBank/DDBJ databases">
        <title>Sequencing the genomes of 1000 actinobacteria strains.</title>
        <authorList>
            <person name="Klenk H.-P."/>
        </authorList>
    </citation>
    <scope>NUCLEOTIDE SEQUENCE [LARGE SCALE GENOMIC DNA]</scope>
    <source>
        <strain evidence="1 2">DSM 18607</strain>
    </source>
</reference>
<gene>
    <name evidence="1" type="ORF">FB458_0186</name>
</gene>
<keyword evidence="2" id="KW-1185">Reference proteome</keyword>
<name>A0A542DVP9_9MICO</name>
<dbReference type="Pfam" id="PF13459">
    <property type="entry name" value="Fer4_15"/>
    <property type="match status" value="1"/>
</dbReference>
<accession>A0A542DVP9</accession>
<dbReference type="RefSeq" id="WP_141845959.1">
    <property type="nucleotide sequence ID" value="NZ_BAAAPR010000018.1"/>
</dbReference>
<dbReference type="EMBL" id="VFMN01000001">
    <property type="protein sequence ID" value="TQJ07136.1"/>
    <property type="molecule type" value="Genomic_DNA"/>
</dbReference>
<dbReference type="Gene3D" id="3.30.70.20">
    <property type="match status" value="1"/>
</dbReference>
<comment type="caution">
    <text evidence="1">The sequence shown here is derived from an EMBL/GenBank/DDBJ whole genome shotgun (WGS) entry which is preliminary data.</text>
</comment>